<accession>F6BJX1</accession>
<reference evidence="1" key="1">
    <citation type="submission" date="2011-05" db="EMBL/GenBank/DDBJ databases">
        <title>Complete sequence of Thermoanaerobacterium xylanolyticum LX-11.</title>
        <authorList>
            <consortium name="US DOE Joint Genome Institute"/>
            <person name="Lucas S."/>
            <person name="Han J."/>
            <person name="Lapidus A."/>
            <person name="Cheng J.-F."/>
            <person name="Goodwin L."/>
            <person name="Pitluck S."/>
            <person name="Peters L."/>
            <person name="Mikhailova N."/>
            <person name="Lu M."/>
            <person name="Han C."/>
            <person name="Tapia R."/>
            <person name="Land M."/>
            <person name="Hauser L."/>
            <person name="Kyrpides N."/>
            <person name="Ivanova N."/>
            <person name="Pagani I."/>
            <person name="Hemme C."/>
            <person name="Woyke T."/>
        </authorList>
    </citation>
    <scope>NUCLEOTIDE SEQUENCE</scope>
    <source>
        <strain evidence="1">LX-11</strain>
    </source>
</reference>
<proteinExistence type="predicted"/>
<evidence type="ECO:0000313" key="1">
    <source>
        <dbReference type="EMBL" id="AEF17028.1"/>
    </source>
</evidence>
<protein>
    <submittedName>
        <fullName evidence="1">Uncharacterized protein</fullName>
    </submittedName>
</protein>
<organism evidence="1 2">
    <name type="scientific">Thermoanaerobacterium xylanolyticum (strain ATCC 49914 / DSM 7097 / LX-11)</name>
    <dbReference type="NCBI Taxonomy" id="858215"/>
    <lineage>
        <taxon>Bacteria</taxon>
        <taxon>Bacillati</taxon>
        <taxon>Bacillota</taxon>
        <taxon>Clostridia</taxon>
        <taxon>Thermoanaerobacterales</taxon>
        <taxon>Thermoanaerobacteraceae</taxon>
        <taxon>Thermoanaerobacterium</taxon>
    </lineage>
</organism>
<evidence type="ECO:0000313" key="2">
    <source>
        <dbReference type="Proteomes" id="UP000007239"/>
    </source>
</evidence>
<sequence length="64" mass="7546">MPSYEYSFSEMTVKSKSLTNKKVLLYLNDILKNEIYNKLSEIVLDTFPLEGEILEFIIKLKLRT</sequence>
<name>F6BJX1_THEXL</name>
<dbReference type="KEGG" id="txy:Thexy_0994"/>
<keyword evidence="2" id="KW-1185">Reference proteome</keyword>
<dbReference type="Proteomes" id="UP000007239">
    <property type="component" value="Chromosome"/>
</dbReference>
<dbReference type="EMBL" id="CP002739">
    <property type="protein sequence ID" value="AEF17028.1"/>
    <property type="molecule type" value="Genomic_DNA"/>
</dbReference>
<dbReference type="AlphaFoldDB" id="F6BJX1"/>
<gene>
    <name evidence="1" type="ordered locus">Thexy_0994</name>
</gene>
<dbReference type="RefSeq" id="WP_013787773.1">
    <property type="nucleotide sequence ID" value="NC_015555.1"/>
</dbReference>
<dbReference type="HOGENOM" id="CLU_2866400_0_0_9"/>